<accession>A0A8H3XJY4</accession>
<gene>
    <name evidence="2" type="ORF">F8M41_025777</name>
</gene>
<feature type="coiled-coil region" evidence="1">
    <location>
        <begin position="188"/>
        <end position="239"/>
    </location>
</feature>
<evidence type="ECO:0000256" key="1">
    <source>
        <dbReference type="SAM" id="Coils"/>
    </source>
</evidence>
<keyword evidence="3" id="KW-1185">Reference proteome</keyword>
<organism evidence="2 3">
    <name type="scientific">Gigaspora margarita</name>
    <dbReference type="NCBI Taxonomy" id="4874"/>
    <lineage>
        <taxon>Eukaryota</taxon>
        <taxon>Fungi</taxon>
        <taxon>Fungi incertae sedis</taxon>
        <taxon>Mucoromycota</taxon>
        <taxon>Glomeromycotina</taxon>
        <taxon>Glomeromycetes</taxon>
        <taxon>Diversisporales</taxon>
        <taxon>Gigasporaceae</taxon>
        <taxon>Gigaspora</taxon>
    </lineage>
</organism>
<dbReference type="OrthoDB" id="2447089at2759"/>
<reference evidence="2 3" key="1">
    <citation type="journal article" date="2019" name="Environ. Microbiol.">
        <title>At the nexus of three kingdoms: the genome of the mycorrhizal fungus Gigaspora margarita provides insights into plant, endobacterial and fungal interactions.</title>
        <authorList>
            <person name="Venice F."/>
            <person name="Ghignone S."/>
            <person name="Salvioli di Fossalunga A."/>
            <person name="Amselem J."/>
            <person name="Novero M."/>
            <person name="Xianan X."/>
            <person name="Sedzielewska Toro K."/>
            <person name="Morin E."/>
            <person name="Lipzen A."/>
            <person name="Grigoriev I.V."/>
            <person name="Henrissat B."/>
            <person name="Martin F.M."/>
            <person name="Bonfante P."/>
        </authorList>
    </citation>
    <scope>NUCLEOTIDE SEQUENCE [LARGE SCALE GENOMIC DNA]</scope>
    <source>
        <strain evidence="2 3">BEG34</strain>
    </source>
</reference>
<proteinExistence type="predicted"/>
<dbReference type="EMBL" id="WTPW01000938">
    <property type="protein sequence ID" value="KAF0468706.1"/>
    <property type="molecule type" value="Genomic_DNA"/>
</dbReference>
<dbReference type="AlphaFoldDB" id="A0A8H3XJY4"/>
<name>A0A8H3XJY4_GIGMA</name>
<dbReference type="InterPro" id="IPR012337">
    <property type="entry name" value="RNaseH-like_sf"/>
</dbReference>
<dbReference type="SUPFAM" id="SSF53098">
    <property type="entry name" value="Ribonuclease H-like"/>
    <property type="match status" value="1"/>
</dbReference>
<dbReference type="Proteomes" id="UP000439903">
    <property type="component" value="Unassembled WGS sequence"/>
</dbReference>
<comment type="caution">
    <text evidence="2">The sequence shown here is derived from an EMBL/GenBank/DDBJ whole genome shotgun (WGS) entry which is preliminary data.</text>
</comment>
<sequence length="243" mass="29031">MKLNTSDIEQLEIILAPAIRTIRAVEAKSSNMASCFLELVKMAIAIKNISNITDINFKKQCIKIYNKYWKQIDILTYFLVYFLHPKYRNKGCKDKVFQEICLHAMKIWSNFNNKEDTIRMLLTQLRKYSENLAPYNMEYIENYDTPELWWSTSYERVFSTLDWLIEKKRTRLDINYLQSMAQIHSFYITNMKSELKFSKENFNEEELEATINEISEALIDDKTEEYSNHDLDLEALLDEEFQN</sequence>
<evidence type="ECO:0000313" key="3">
    <source>
        <dbReference type="Proteomes" id="UP000439903"/>
    </source>
</evidence>
<protein>
    <submittedName>
        <fullName evidence="2">Zinc finger bed domain-containing protein 1-like</fullName>
    </submittedName>
</protein>
<keyword evidence="1" id="KW-0175">Coiled coil</keyword>
<evidence type="ECO:0000313" key="2">
    <source>
        <dbReference type="EMBL" id="KAF0468706.1"/>
    </source>
</evidence>